<dbReference type="Gene3D" id="1.10.10.10">
    <property type="entry name" value="Winged helix-like DNA-binding domain superfamily/Winged helix DNA-binding domain"/>
    <property type="match status" value="1"/>
</dbReference>
<dbReference type="NCBIfam" id="TIGR02937">
    <property type="entry name" value="sigma70-ECF"/>
    <property type="match status" value="1"/>
</dbReference>
<dbReference type="PANTHER" id="PTHR43133">
    <property type="entry name" value="RNA POLYMERASE ECF-TYPE SIGMA FACTO"/>
    <property type="match status" value="1"/>
</dbReference>
<keyword evidence="3" id="KW-0731">Sigma factor</keyword>
<evidence type="ECO:0000313" key="8">
    <source>
        <dbReference type="EMBL" id="SDB30800.1"/>
    </source>
</evidence>
<evidence type="ECO:0000256" key="4">
    <source>
        <dbReference type="ARBA" id="ARBA00023125"/>
    </source>
</evidence>
<dbReference type="InterPro" id="IPR013324">
    <property type="entry name" value="RNA_pol_sigma_r3/r4-like"/>
</dbReference>
<dbReference type="Pfam" id="PF04542">
    <property type="entry name" value="Sigma70_r2"/>
    <property type="match status" value="1"/>
</dbReference>
<proteinExistence type="inferred from homology"/>
<organism evidence="8 9">
    <name type="scientific">Streptococcus henryi</name>
    <dbReference type="NCBI Taxonomy" id="439219"/>
    <lineage>
        <taxon>Bacteria</taxon>
        <taxon>Bacillati</taxon>
        <taxon>Bacillota</taxon>
        <taxon>Bacilli</taxon>
        <taxon>Lactobacillales</taxon>
        <taxon>Streptococcaceae</taxon>
        <taxon>Streptococcus</taxon>
    </lineage>
</organism>
<evidence type="ECO:0000256" key="5">
    <source>
        <dbReference type="ARBA" id="ARBA00023163"/>
    </source>
</evidence>
<dbReference type="CDD" id="cd06171">
    <property type="entry name" value="Sigma70_r4"/>
    <property type="match status" value="1"/>
</dbReference>
<dbReference type="InterPro" id="IPR014284">
    <property type="entry name" value="RNA_pol_sigma-70_dom"/>
</dbReference>
<accession>A0A1G6CD29</accession>
<evidence type="ECO:0000256" key="3">
    <source>
        <dbReference type="ARBA" id="ARBA00023082"/>
    </source>
</evidence>
<comment type="similarity">
    <text evidence="1">Belongs to the sigma-70 factor family. ECF subfamily.</text>
</comment>
<dbReference type="Pfam" id="PF08281">
    <property type="entry name" value="Sigma70_r4_2"/>
    <property type="match status" value="1"/>
</dbReference>
<dbReference type="PANTHER" id="PTHR43133:SF8">
    <property type="entry name" value="RNA POLYMERASE SIGMA FACTOR HI_1459-RELATED"/>
    <property type="match status" value="1"/>
</dbReference>
<dbReference type="EMBL" id="FMXP01000020">
    <property type="protein sequence ID" value="SDB30800.1"/>
    <property type="molecule type" value="Genomic_DNA"/>
</dbReference>
<keyword evidence="5" id="KW-0804">Transcription</keyword>
<keyword evidence="4" id="KW-0238">DNA-binding</keyword>
<evidence type="ECO:0000256" key="2">
    <source>
        <dbReference type="ARBA" id="ARBA00023015"/>
    </source>
</evidence>
<dbReference type="eggNOG" id="COG1595">
    <property type="taxonomic scope" value="Bacteria"/>
</dbReference>
<dbReference type="GO" id="GO:0003677">
    <property type="term" value="F:DNA binding"/>
    <property type="evidence" value="ECO:0007669"/>
    <property type="project" value="UniProtKB-KW"/>
</dbReference>
<evidence type="ECO:0000256" key="1">
    <source>
        <dbReference type="ARBA" id="ARBA00010641"/>
    </source>
</evidence>
<keyword evidence="9" id="KW-1185">Reference proteome</keyword>
<evidence type="ECO:0000259" key="6">
    <source>
        <dbReference type="Pfam" id="PF04542"/>
    </source>
</evidence>
<protein>
    <submittedName>
        <fullName evidence="8">RNA polymerase sigma-70 factor, ECF subfamily</fullName>
    </submittedName>
</protein>
<dbReference type="AlphaFoldDB" id="A0A1G6CD29"/>
<dbReference type="STRING" id="439219.SAMN02910293_01535"/>
<dbReference type="SUPFAM" id="SSF88946">
    <property type="entry name" value="Sigma2 domain of RNA polymerase sigma factors"/>
    <property type="match status" value="1"/>
</dbReference>
<evidence type="ECO:0000259" key="7">
    <source>
        <dbReference type="Pfam" id="PF08281"/>
    </source>
</evidence>
<dbReference type="Proteomes" id="UP000182508">
    <property type="component" value="Unassembled WGS sequence"/>
</dbReference>
<dbReference type="GO" id="GO:0016987">
    <property type="term" value="F:sigma factor activity"/>
    <property type="evidence" value="ECO:0007669"/>
    <property type="project" value="UniProtKB-KW"/>
</dbReference>
<dbReference type="Gene3D" id="1.10.1740.10">
    <property type="match status" value="1"/>
</dbReference>
<reference evidence="8 9" key="1">
    <citation type="submission" date="2016-10" db="EMBL/GenBank/DDBJ databases">
        <authorList>
            <person name="de Groot N.N."/>
        </authorList>
    </citation>
    <scope>NUCLEOTIDE SEQUENCE [LARGE SCALE GENOMIC DNA]</scope>
    <source>
        <strain evidence="8 9">A-4</strain>
    </source>
</reference>
<keyword evidence="2" id="KW-0805">Transcription regulation</keyword>
<gene>
    <name evidence="8" type="ORF">SAMN02910293_01535</name>
</gene>
<dbReference type="InterPro" id="IPR007627">
    <property type="entry name" value="RNA_pol_sigma70_r2"/>
</dbReference>
<feature type="domain" description="RNA polymerase sigma-70 region 2" evidence="6">
    <location>
        <begin position="33"/>
        <end position="100"/>
    </location>
</feature>
<name>A0A1G6CD29_9STRE</name>
<dbReference type="GO" id="GO:0006352">
    <property type="term" value="P:DNA-templated transcription initiation"/>
    <property type="evidence" value="ECO:0007669"/>
    <property type="project" value="InterPro"/>
</dbReference>
<dbReference type="SUPFAM" id="SSF88659">
    <property type="entry name" value="Sigma3 and sigma4 domains of RNA polymerase sigma factors"/>
    <property type="match status" value="1"/>
</dbReference>
<feature type="domain" description="RNA polymerase sigma factor 70 region 4 type 2" evidence="7">
    <location>
        <begin position="129"/>
        <end position="181"/>
    </location>
</feature>
<dbReference type="InterPro" id="IPR036388">
    <property type="entry name" value="WH-like_DNA-bd_sf"/>
</dbReference>
<dbReference type="InterPro" id="IPR013249">
    <property type="entry name" value="RNA_pol_sigma70_r4_t2"/>
</dbReference>
<dbReference type="InterPro" id="IPR013325">
    <property type="entry name" value="RNA_pol_sigma_r2"/>
</dbReference>
<dbReference type="InterPro" id="IPR039425">
    <property type="entry name" value="RNA_pol_sigma-70-like"/>
</dbReference>
<sequence>MKIEIYAREKDLIDDYLLIMRIKRGDTDAWEVLVDKYYDKIYAYCCRRFFGNCDLAEDLTQDIFLKVVRAIPTYRYKGKFYNYLYTITVNHCNSFAKKKQIEKVELSENTLVDDTESVIDELTKQEDNQLIQAALDKLPDIQREAVILRYYQDLKVKEIAKVTGVGVATAQSRIHQGLKKLEKYLKMEDFDND</sequence>
<evidence type="ECO:0000313" key="9">
    <source>
        <dbReference type="Proteomes" id="UP000182508"/>
    </source>
</evidence>